<reference evidence="5 6" key="1">
    <citation type="submission" date="2024-09" db="EMBL/GenBank/DDBJ databases">
        <authorList>
            <person name="Sun Q."/>
            <person name="Mori K."/>
        </authorList>
    </citation>
    <scope>NUCLEOTIDE SEQUENCE [LARGE SCALE GENOMIC DNA]</scope>
    <source>
        <strain evidence="5 6">JCM 6917</strain>
    </source>
</reference>
<protein>
    <submittedName>
        <fullName evidence="5">AMP-binding protein</fullName>
    </submittedName>
</protein>
<organism evidence="5 6">
    <name type="scientific">Streptomyces cinereospinus</name>
    <dbReference type="NCBI Taxonomy" id="285561"/>
    <lineage>
        <taxon>Bacteria</taxon>
        <taxon>Bacillati</taxon>
        <taxon>Actinomycetota</taxon>
        <taxon>Actinomycetes</taxon>
        <taxon>Kitasatosporales</taxon>
        <taxon>Streptomycetaceae</taxon>
        <taxon>Streptomyces</taxon>
    </lineage>
</organism>
<accession>A0ABV5MXD7</accession>
<dbReference type="PANTHER" id="PTHR43201:SF5">
    <property type="entry name" value="MEDIUM-CHAIN ACYL-COA LIGASE ACSF2, MITOCHONDRIAL"/>
    <property type="match status" value="1"/>
</dbReference>
<dbReference type="Gene3D" id="3.40.50.12780">
    <property type="entry name" value="N-terminal domain of ligase-like"/>
    <property type="match status" value="1"/>
</dbReference>
<sequence>MTESVINRVAAGGPVAEGTIRFVRLGRSESLSLAELARRAEVLAARLAELGVGRGDRVGVMAANCPEWVLLDLALLRLGAVTAGLEPHKFEPGPRLLAEYGLKLLFTDGPADGPGVLPVSEAGRLADRPGPARPVPPAHYGPAEPTALKFTSGSTGRPKALAATAGSVDSSLRAVQQMFAHGPGDDLFVFLPLSLLQQRYWIYSALCFGHDVTVSTYEAAFPALSQARPTVVMGVPAFYEAARTHITGQAGDAGPKGVAAAARRLFGDRVRYLWTGSAPASRSTLDFFDGLGMPLYEGYGLNETCIVAKNHPGAHRPGSVGRVVPGKEVLFDEDGVISIRSTRPVAYRYAYAPPGESERTFGPDGLVRTGDVGRLDEDGFLWIAGRADDAVVLDNGRKILVRPLEEFLRNSPAVEECVVFCVHQTRLVAVVAPSGEVPDERAIVRRLAEAREVFADDERISKAVVAADGFSIANGLLTSQFKPRRRRILAAFQAEIDDPSGGLHAT</sequence>
<keyword evidence="6" id="KW-1185">Reference proteome</keyword>
<dbReference type="Pfam" id="PF00501">
    <property type="entry name" value="AMP-binding"/>
    <property type="match status" value="1"/>
</dbReference>
<keyword evidence="2" id="KW-0436">Ligase</keyword>
<feature type="region of interest" description="Disordered" evidence="3">
    <location>
        <begin position="120"/>
        <end position="139"/>
    </location>
</feature>
<dbReference type="InterPro" id="IPR020845">
    <property type="entry name" value="AMP-binding_CS"/>
</dbReference>
<dbReference type="Pfam" id="PF23562">
    <property type="entry name" value="AMP-binding_C_3"/>
    <property type="match status" value="1"/>
</dbReference>
<evidence type="ECO:0000256" key="3">
    <source>
        <dbReference type="SAM" id="MobiDB-lite"/>
    </source>
</evidence>
<gene>
    <name evidence="5" type="ORF">ACFF45_08175</name>
</gene>
<comment type="caution">
    <text evidence="5">The sequence shown here is derived from an EMBL/GenBank/DDBJ whole genome shotgun (WGS) entry which is preliminary data.</text>
</comment>
<comment type="similarity">
    <text evidence="1">Belongs to the ATP-dependent AMP-binding enzyme family.</text>
</comment>
<evidence type="ECO:0000256" key="1">
    <source>
        <dbReference type="ARBA" id="ARBA00006432"/>
    </source>
</evidence>
<evidence type="ECO:0000256" key="2">
    <source>
        <dbReference type="ARBA" id="ARBA00022598"/>
    </source>
</evidence>
<evidence type="ECO:0000259" key="4">
    <source>
        <dbReference type="Pfam" id="PF00501"/>
    </source>
</evidence>
<dbReference type="InterPro" id="IPR000873">
    <property type="entry name" value="AMP-dep_synth/lig_dom"/>
</dbReference>
<dbReference type="SUPFAM" id="SSF56801">
    <property type="entry name" value="Acetyl-CoA synthetase-like"/>
    <property type="match status" value="1"/>
</dbReference>
<feature type="domain" description="AMP-dependent synthetase/ligase" evidence="4">
    <location>
        <begin position="24"/>
        <end position="329"/>
    </location>
</feature>
<dbReference type="PROSITE" id="PS00455">
    <property type="entry name" value="AMP_BINDING"/>
    <property type="match status" value="1"/>
</dbReference>
<evidence type="ECO:0000313" key="5">
    <source>
        <dbReference type="EMBL" id="MFB9462688.1"/>
    </source>
</evidence>
<dbReference type="EMBL" id="JBHMCY010000011">
    <property type="protein sequence ID" value="MFB9462688.1"/>
    <property type="molecule type" value="Genomic_DNA"/>
</dbReference>
<dbReference type="PANTHER" id="PTHR43201">
    <property type="entry name" value="ACYL-COA SYNTHETASE"/>
    <property type="match status" value="1"/>
</dbReference>
<proteinExistence type="inferred from homology"/>
<dbReference type="RefSeq" id="WP_381343924.1">
    <property type="nucleotide sequence ID" value="NZ_JBHMCY010000011.1"/>
</dbReference>
<evidence type="ECO:0000313" key="6">
    <source>
        <dbReference type="Proteomes" id="UP001589709"/>
    </source>
</evidence>
<name>A0ABV5MXD7_9ACTN</name>
<dbReference type="Proteomes" id="UP001589709">
    <property type="component" value="Unassembled WGS sequence"/>
</dbReference>
<dbReference type="InterPro" id="IPR042099">
    <property type="entry name" value="ANL_N_sf"/>
</dbReference>